<evidence type="ECO:0000256" key="4">
    <source>
        <dbReference type="ARBA" id="ARBA00022475"/>
    </source>
</evidence>
<dbReference type="OrthoDB" id="9814303at2"/>
<sequence>MTTRWRLAPQSILFAVFLGALAALPPISIDMALPALVDIARSLHASSSQAGLTLSLFMAGFAVGPIVYGPLSDARGRKPTLLLGLVLFTMGGIVSALAPGIGVLLGARLVQGIGAGAGMTVALAVVRDLFEGNAMQHRLAAITVVANVAPIVAPSIGVGLLAAIEWRGIYGVMAVCGLLAALVTWAGLTESAPQRSAGVAVSGLRDGYRRVLTHRAVIGHILINGFGFGWMFAYVAGSPLVLLHILHVRPIVYAAMFAMTGAGIVAGATVNGFIGARGFESRGILATAICITLAASFGLIMLSVLHRTSLLTVMPLLVASTFCFGLAAPSATHGALDPIPQLAGVAGGLLTSVQMLCGAASSSVVALLFPALGIFAMSGVMAACALLAGMAWIWLGRRGGIETPSAVADVNPASSV</sequence>
<evidence type="ECO:0000256" key="3">
    <source>
        <dbReference type="ARBA" id="ARBA00022448"/>
    </source>
</evidence>
<evidence type="ECO:0000256" key="8">
    <source>
        <dbReference type="RuleBase" id="RU365088"/>
    </source>
</evidence>
<organism evidence="10 11">
    <name type="scientific">Caballeronia mineralivorans PML1(12)</name>
    <dbReference type="NCBI Taxonomy" id="908627"/>
    <lineage>
        <taxon>Bacteria</taxon>
        <taxon>Pseudomonadati</taxon>
        <taxon>Pseudomonadota</taxon>
        <taxon>Betaproteobacteria</taxon>
        <taxon>Burkholderiales</taxon>
        <taxon>Burkholderiaceae</taxon>
        <taxon>Caballeronia</taxon>
    </lineage>
</organism>
<dbReference type="GO" id="GO:0042910">
    <property type="term" value="F:xenobiotic transmembrane transporter activity"/>
    <property type="evidence" value="ECO:0007669"/>
    <property type="project" value="InterPro"/>
</dbReference>
<keyword evidence="3 8" id="KW-0813">Transport</keyword>
<feature type="transmembrane region" description="Helical" evidence="8">
    <location>
        <begin position="342"/>
        <end position="368"/>
    </location>
</feature>
<comment type="subcellular location">
    <subcellularLocation>
        <location evidence="8">Cell inner membrane</location>
        <topology evidence="8">Multi-pass membrane protein</topology>
    </subcellularLocation>
    <subcellularLocation>
        <location evidence="1">Cell membrane</location>
        <topology evidence="1">Multi-pass membrane protein</topology>
    </subcellularLocation>
</comment>
<keyword evidence="11" id="KW-1185">Reference proteome</keyword>
<dbReference type="CDD" id="cd17320">
    <property type="entry name" value="MFS_MdfA_MDR_like"/>
    <property type="match status" value="1"/>
</dbReference>
<evidence type="ECO:0000259" key="9">
    <source>
        <dbReference type="PROSITE" id="PS50850"/>
    </source>
</evidence>
<evidence type="ECO:0000256" key="7">
    <source>
        <dbReference type="ARBA" id="ARBA00023136"/>
    </source>
</evidence>
<dbReference type="PANTHER" id="PTHR43124:SF3">
    <property type="entry name" value="CHLORAMPHENICOL EFFLUX PUMP RV0191"/>
    <property type="match status" value="1"/>
</dbReference>
<feature type="transmembrane region" description="Helical" evidence="8">
    <location>
        <begin position="251"/>
        <end position="276"/>
    </location>
</feature>
<feature type="transmembrane region" description="Helical" evidence="8">
    <location>
        <begin position="169"/>
        <end position="188"/>
    </location>
</feature>
<dbReference type="InterPro" id="IPR004812">
    <property type="entry name" value="Efflux_drug-R_Bcr/CmlA"/>
</dbReference>
<comment type="caution">
    <text evidence="8">Lacks conserved residue(s) required for the propagation of feature annotation.</text>
</comment>
<feature type="transmembrane region" description="Helical" evidence="8">
    <location>
        <begin position="139"/>
        <end position="163"/>
    </location>
</feature>
<evidence type="ECO:0000256" key="5">
    <source>
        <dbReference type="ARBA" id="ARBA00022692"/>
    </source>
</evidence>
<keyword evidence="8" id="KW-0997">Cell inner membrane</keyword>
<dbReference type="InterPro" id="IPR036259">
    <property type="entry name" value="MFS_trans_sf"/>
</dbReference>
<accession>A0A0J1FV03</accession>
<feature type="domain" description="Major facilitator superfamily (MFS) profile" evidence="9">
    <location>
        <begin position="12"/>
        <end position="397"/>
    </location>
</feature>
<evidence type="ECO:0000256" key="6">
    <source>
        <dbReference type="ARBA" id="ARBA00022989"/>
    </source>
</evidence>
<dbReference type="EMBL" id="AEJF01000143">
    <property type="protein sequence ID" value="KLU23668.1"/>
    <property type="molecule type" value="Genomic_DNA"/>
</dbReference>
<dbReference type="GO" id="GO:0005886">
    <property type="term" value="C:plasma membrane"/>
    <property type="evidence" value="ECO:0007669"/>
    <property type="project" value="UniProtKB-SubCell"/>
</dbReference>
<feature type="transmembrane region" description="Helical" evidence="8">
    <location>
        <begin position="80"/>
        <end position="103"/>
    </location>
</feature>
<dbReference type="InterPro" id="IPR020846">
    <property type="entry name" value="MFS_dom"/>
</dbReference>
<dbReference type="Gene3D" id="1.20.1720.10">
    <property type="entry name" value="Multidrug resistance protein D"/>
    <property type="match status" value="1"/>
</dbReference>
<evidence type="ECO:0000313" key="10">
    <source>
        <dbReference type="EMBL" id="KLU23668.1"/>
    </source>
</evidence>
<feature type="transmembrane region" description="Helical" evidence="8">
    <location>
        <begin position="283"/>
        <end position="304"/>
    </location>
</feature>
<dbReference type="InterPro" id="IPR050189">
    <property type="entry name" value="MFS_Efflux_Transporters"/>
</dbReference>
<dbReference type="PROSITE" id="PS50850">
    <property type="entry name" value="MFS"/>
    <property type="match status" value="1"/>
</dbReference>
<evidence type="ECO:0000256" key="1">
    <source>
        <dbReference type="ARBA" id="ARBA00004651"/>
    </source>
</evidence>
<dbReference type="AlphaFoldDB" id="A0A0J1FV03"/>
<protein>
    <recommendedName>
        <fullName evidence="8">Bcr/CflA family efflux transporter</fullName>
    </recommendedName>
</protein>
<comment type="similarity">
    <text evidence="2 8">Belongs to the major facilitator superfamily. Bcr/CmlA family.</text>
</comment>
<keyword evidence="5 8" id="KW-0812">Transmembrane</keyword>
<evidence type="ECO:0000256" key="2">
    <source>
        <dbReference type="ARBA" id="ARBA00006236"/>
    </source>
</evidence>
<dbReference type="GO" id="GO:1990961">
    <property type="term" value="P:xenobiotic detoxification by transmembrane export across the plasma membrane"/>
    <property type="evidence" value="ECO:0007669"/>
    <property type="project" value="InterPro"/>
</dbReference>
<gene>
    <name evidence="10" type="ORF">EOS_23720</name>
</gene>
<name>A0A0J1FV03_9BURK</name>
<reference evidence="10 11" key="1">
    <citation type="journal article" date="2015" name="Genome Announc.">
        <title>Draft Genome Sequence of Burkholderia sp. Strain PML1(12), an Ectomycorrhizosphere-Inhabiting Bacterium with Effective Mineral-Weathering Ability.</title>
        <authorList>
            <person name="Uroz S."/>
            <person name="Oger P."/>
        </authorList>
    </citation>
    <scope>NUCLEOTIDE SEQUENCE [LARGE SCALE GENOMIC DNA]</scope>
    <source>
        <strain evidence="11">PML1(12)</strain>
    </source>
</reference>
<dbReference type="InterPro" id="IPR011701">
    <property type="entry name" value="MFS"/>
</dbReference>
<dbReference type="Pfam" id="PF07690">
    <property type="entry name" value="MFS_1"/>
    <property type="match status" value="1"/>
</dbReference>
<feature type="transmembrane region" description="Helical" evidence="8">
    <location>
        <begin position="109"/>
        <end position="127"/>
    </location>
</feature>
<dbReference type="NCBIfam" id="TIGR00710">
    <property type="entry name" value="efflux_Bcr_CflA"/>
    <property type="match status" value="1"/>
</dbReference>
<feature type="transmembrane region" description="Helical" evidence="8">
    <location>
        <begin position="374"/>
        <end position="395"/>
    </location>
</feature>
<dbReference type="RefSeq" id="WP_047849154.1">
    <property type="nucleotide sequence ID" value="NZ_AEJF01000143.1"/>
</dbReference>
<keyword evidence="6 8" id="KW-1133">Transmembrane helix</keyword>
<proteinExistence type="inferred from homology"/>
<dbReference type="PANTHER" id="PTHR43124">
    <property type="entry name" value="PURINE EFFLUX PUMP PBUE"/>
    <property type="match status" value="1"/>
</dbReference>
<dbReference type="Proteomes" id="UP000035963">
    <property type="component" value="Unassembled WGS sequence"/>
</dbReference>
<feature type="transmembrane region" description="Helical" evidence="8">
    <location>
        <begin position="217"/>
        <end position="245"/>
    </location>
</feature>
<dbReference type="PATRIC" id="fig|908627.4.peg.5289"/>
<feature type="transmembrane region" description="Helical" evidence="8">
    <location>
        <begin position="46"/>
        <end position="68"/>
    </location>
</feature>
<feature type="transmembrane region" description="Helical" evidence="8">
    <location>
        <begin position="310"/>
        <end position="330"/>
    </location>
</feature>
<keyword evidence="4" id="KW-1003">Cell membrane</keyword>
<keyword evidence="7 8" id="KW-0472">Membrane</keyword>
<dbReference type="SUPFAM" id="SSF103473">
    <property type="entry name" value="MFS general substrate transporter"/>
    <property type="match status" value="1"/>
</dbReference>
<comment type="caution">
    <text evidence="10">The sequence shown here is derived from an EMBL/GenBank/DDBJ whole genome shotgun (WGS) entry which is preliminary data.</text>
</comment>
<evidence type="ECO:0000313" key="11">
    <source>
        <dbReference type="Proteomes" id="UP000035963"/>
    </source>
</evidence>